<name>A0A955I7K7_9BACT</name>
<dbReference type="GO" id="GO:1990904">
    <property type="term" value="C:ribonucleoprotein complex"/>
    <property type="evidence" value="ECO:0007669"/>
    <property type="project" value="UniProtKB-KW"/>
</dbReference>
<evidence type="ECO:0000256" key="5">
    <source>
        <dbReference type="RuleBase" id="RU000562"/>
    </source>
</evidence>
<evidence type="ECO:0000256" key="3">
    <source>
        <dbReference type="ARBA" id="ARBA00023274"/>
    </source>
</evidence>
<evidence type="ECO:0000256" key="2">
    <source>
        <dbReference type="ARBA" id="ARBA00022980"/>
    </source>
</evidence>
<protein>
    <recommendedName>
        <fullName evidence="4 5">50S ribosomal protein L21</fullName>
    </recommendedName>
</protein>
<accession>A0A955I7K7</accession>
<dbReference type="GO" id="GO:0005840">
    <property type="term" value="C:ribosome"/>
    <property type="evidence" value="ECO:0007669"/>
    <property type="project" value="UniProtKB-KW"/>
</dbReference>
<comment type="function">
    <text evidence="5">This protein binds to 23S rRNA in the presence of protein L20.</text>
</comment>
<keyword evidence="5" id="KW-0694">RNA-binding</keyword>
<dbReference type="SUPFAM" id="SSF141091">
    <property type="entry name" value="L21p-like"/>
    <property type="match status" value="1"/>
</dbReference>
<dbReference type="PANTHER" id="PTHR21349:SF0">
    <property type="entry name" value="LARGE RIBOSOMAL SUBUNIT PROTEIN BL21M"/>
    <property type="match status" value="1"/>
</dbReference>
<organism evidence="6 7">
    <name type="scientific">Candidatus Dojkabacteria bacterium</name>
    <dbReference type="NCBI Taxonomy" id="2099670"/>
    <lineage>
        <taxon>Bacteria</taxon>
        <taxon>Candidatus Dojkabacteria</taxon>
    </lineage>
</organism>
<reference evidence="6" key="2">
    <citation type="journal article" date="2021" name="Microbiome">
        <title>Successional dynamics and alternative stable states in a saline activated sludge microbial community over 9 years.</title>
        <authorList>
            <person name="Wang Y."/>
            <person name="Ye J."/>
            <person name="Ju F."/>
            <person name="Liu L."/>
            <person name="Boyd J.A."/>
            <person name="Deng Y."/>
            <person name="Parks D.H."/>
            <person name="Jiang X."/>
            <person name="Yin X."/>
            <person name="Woodcroft B.J."/>
            <person name="Tyson G.W."/>
            <person name="Hugenholtz P."/>
            <person name="Polz M.F."/>
            <person name="Zhang T."/>
        </authorList>
    </citation>
    <scope>NUCLEOTIDE SEQUENCE</scope>
    <source>
        <strain evidence="6">HKST-UBA12</strain>
    </source>
</reference>
<keyword evidence="3 5" id="KW-0687">Ribonucleoprotein</keyword>
<comment type="similarity">
    <text evidence="1 5">Belongs to the bacterial ribosomal protein bL21 family.</text>
</comment>
<dbReference type="InterPro" id="IPR001787">
    <property type="entry name" value="Ribosomal_bL21"/>
</dbReference>
<evidence type="ECO:0000256" key="4">
    <source>
        <dbReference type="ARBA" id="ARBA00035483"/>
    </source>
</evidence>
<evidence type="ECO:0000313" key="7">
    <source>
        <dbReference type="Proteomes" id="UP000760819"/>
    </source>
</evidence>
<dbReference type="InterPro" id="IPR028909">
    <property type="entry name" value="bL21-like"/>
</dbReference>
<dbReference type="AlphaFoldDB" id="A0A955I7K7"/>
<comment type="caution">
    <text evidence="6">The sequence shown here is derived from an EMBL/GenBank/DDBJ whole genome shotgun (WGS) entry which is preliminary data.</text>
</comment>
<gene>
    <name evidence="6" type="primary">rplU</name>
    <name evidence="6" type="ORF">KC640_02950</name>
</gene>
<dbReference type="EMBL" id="JAGQLI010000156">
    <property type="protein sequence ID" value="MCA9379362.1"/>
    <property type="molecule type" value="Genomic_DNA"/>
</dbReference>
<proteinExistence type="inferred from homology"/>
<reference evidence="6" key="1">
    <citation type="submission" date="2020-04" db="EMBL/GenBank/DDBJ databases">
        <authorList>
            <person name="Zhang T."/>
        </authorList>
    </citation>
    <scope>NUCLEOTIDE SEQUENCE</scope>
    <source>
        <strain evidence="6">HKST-UBA12</strain>
    </source>
</reference>
<evidence type="ECO:0000313" key="6">
    <source>
        <dbReference type="EMBL" id="MCA9379362.1"/>
    </source>
</evidence>
<dbReference type="Proteomes" id="UP000760819">
    <property type="component" value="Unassembled WGS sequence"/>
</dbReference>
<evidence type="ECO:0000256" key="1">
    <source>
        <dbReference type="ARBA" id="ARBA00008563"/>
    </source>
</evidence>
<keyword evidence="5" id="KW-0699">rRNA-binding</keyword>
<keyword evidence="2 5" id="KW-0689">Ribosomal protein</keyword>
<dbReference type="PANTHER" id="PTHR21349">
    <property type="entry name" value="50S RIBOSOMAL PROTEIN L21"/>
    <property type="match status" value="1"/>
</dbReference>
<dbReference type="NCBIfam" id="TIGR00061">
    <property type="entry name" value="L21"/>
    <property type="match status" value="1"/>
</dbReference>
<dbReference type="Pfam" id="PF00829">
    <property type="entry name" value="Ribosomal_L21p"/>
    <property type="match status" value="1"/>
</dbReference>
<dbReference type="GO" id="GO:0005737">
    <property type="term" value="C:cytoplasm"/>
    <property type="evidence" value="ECO:0007669"/>
    <property type="project" value="UniProtKB-ARBA"/>
</dbReference>
<dbReference type="GO" id="GO:0019843">
    <property type="term" value="F:rRNA binding"/>
    <property type="evidence" value="ECO:0007669"/>
    <property type="project" value="UniProtKB-KW"/>
</dbReference>
<sequence length="103" mass="11556">MTDYAVVKIGPKQYIVEAGKQYTVEKFAGEAGTKLSLNALARGKGEAFEVGKPELDKTKVEIEIVEQGKGEKVTSRIFKAKSRYRRTRGFRKQVTTFKVLSIK</sequence>
<dbReference type="GO" id="GO:0006412">
    <property type="term" value="P:translation"/>
    <property type="evidence" value="ECO:0007669"/>
    <property type="project" value="InterPro"/>
</dbReference>
<dbReference type="InterPro" id="IPR036164">
    <property type="entry name" value="bL21-like_sf"/>
</dbReference>
<dbReference type="GO" id="GO:0003735">
    <property type="term" value="F:structural constituent of ribosome"/>
    <property type="evidence" value="ECO:0007669"/>
    <property type="project" value="InterPro"/>
</dbReference>